<dbReference type="OrthoDB" id="8189076at2759"/>
<dbReference type="RefSeq" id="XP_038779706.1">
    <property type="nucleotide sequence ID" value="XM_038923778.1"/>
</dbReference>
<keyword evidence="4" id="KW-1185">Reference proteome</keyword>
<name>A0A875S364_EENNA</name>
<feature type="compositionally biased region" description="Polar residues" evidence="2">
    <location>
        <begin position="146"/>
        <end position="155"/>
    </location>
</feature>
<feature type="region of interest" description="Disordered" evidence="2">
    <location>
        <begin position="129"/>
        <end position="171"/>
    </location>
</feature>
<keyword evidence="1" id="KW-0175">Coiled coil</keyword>
<feature type="coiled-coil region" evidence="1">
    <location>
        <begin position="32"/>
        <end position="59"/>
    </location>
</feature>
<evidence type="ECO:0000313" key="4">
    <source>
        <dbReference type="Proteomes" id="UP000662931"/>
    </source>
</evidence>
<reference evidence="3" key="1">
    <citation type="submission" date="2020-10" db="EMBL/GenBank/DDBJ databases">
        <authorList>
            <person name="Roach M.J.R."/>
        </authorList>
    </citation>
    <scope>NUCLEOTIDE SEQUENCE</scope>
    <source>
        <strain evidence="3">CBS 1945</strain>
    </source>
</reference>
<organism evidence="3 4">
    <name type="scientific">Eeniella nana</name>
    <name type="common">Yeast</name>
    <name type="synonym">Brettanomyces nanus</name>
    <dbReference type="NCBI Taxonomy" id="13502"/>
    <lineage>
        <taxon>Eukaryota</taxon>
        <taxon>Fungi</taxon>
        <taxon>Dikarya</taxon>
        <taxon>Ascomycota</taxon>
        <taxon>Saccharomycotina</taxon>
        <taxon>Pichiomycetes</taxon>
        <taxon>Pichiales</taxon>
        <taxon>Pichiaceae</taxon>
        <taxon>Brettanomyces</taxon>
    </lineage>
</organism>
<evidence type="ECO:0000313" key="3">
    <source>
        <dbReference type="EMBL" id="QPG76141.1"/>
    </source>
</evidence>
<dbReference type="GeneID" id="62196927"/>
<evidence type="ECO:0000256" key="1">
    <source>
        <dbReference type="SAM" id="Coils"/>
    </source>
</evidence>
<protein>
    <submittedName>
        <fullName evidence="3">Uncharacterized protein</fullName>
    </submittedName>
</protein>
<gene>
    <name evidence="3" type="ORF">FOA43_003527</name>
</gene>
<sequence>MSLSTLPNNLVMPLVSNGVSLQAPESISIQDLESGKLNLDALIIEVQQLKTKISDLRYEMTQYLRILSSVDENTVPLTVYQEAVNQVATLKASGDAYFNSYKRLLPIIRYSKLKNRINPDDTIRITKHDVPIERLQDSSPGKIKGSGSTPNPTTGRKSGARGARRRNSRKQ</sequence>
<dbReference type="KEGG" id="bnn:FOA43_003527"/>
<feature type="compositionally biased region" description="Basic residues" evidence="2">
    <location>
        <begin position="158"/>
        <end position="171"/>
    </location>
</feature>
<dbReference type="Proteomes" id="UP000662931">
    <property type="component" value="Chromosome 4"/>
</dbReference>
<evidence type="ECO:0000256" key="2">
    <source>
        <dbReference type="SAM" id="MobiDB-lite"/>
    </source>
</evidence>
<dbReference type="AlphaFoldDB" id="A0A875S364"/>
<dbReference type="EMBL" id="CP064815">
    <property type="protein sequence ID" value="QPG76141.1"/>
    <property type="molecule type" value="Genomic_DNA"/>
</dbReference>
<proteinExistence type="predicted"/>
<accession>A0A875S364</accession>